<dbReference type="SUPFAM" id="SSF69118">
    <property type="entry name" value="AhpD-like"/>
    <property type="match status" value="1"/>
</dbReference>
<dbReference type="InterPro" id="IPR003779">
    <property type="entry name" value="CMD-like"/>
</dbReference>
<protein>
    <recommendedName>
        <fullName evidence="1">Carboxymuconolactone decarboxylase-like domain-containing protein</fullName>
    </recommendedName>
</protein>
<gene>
    <name evidence="2" type="ORF">GCM10011349_18730</name>
</gene>
<dbReference type="Proteomes" id="UP000605099">
    <property type="component" value="Unassembled WGS sequence"/>
</dbReference>
<dbReference type="PANTHER" id="PTHR34846">
    <property type="entry name" value="4-CARBOXYMUCONOLACTONE DECARBOXYLASE FAMILY PROTEIN (AFU_ORTHOLOGUE AFUA_6G11590)"/>
    <property type="match status" value="1"/>
</dbReference>
<sequence length="183" mass="21030">MNRIPALDPASFSEEQKTLVGEWTYLEFSRVLINSPRMYGTFVPWLKELIAETALSPRDRQIVCLRMLELCGDVYEKTHHVVISRKCGLSEPEITAFISGEGDALTDEDRDVLGACGELYRDQRIGDGTWQRLSQRYSQEQLMELVFLAGCYQTMAMLTKSFDIKLEPDLESFNELRDYAEEV</sequence>
<name>A0ABQ2JJB7_9SPHN</name>
<dbReference type="Gene3D" id="1.20.1290.10">
    <property type="entry name" value="AhpD-like"/>
    <property type="match status" value="1"/>
</dbReference>
<organism evidence="2 3">
    <name type="scientific">Novosphingobium indicum</name>
    <dbReference type="NCBI Taxonomy" id="462949"/>
    <lineage>
        <taxon>Bacteria</taxon>
        <taxon>Pseudomonadati</taxon>
        <taxon>Pseudomonadota</taxon>
        <taxon>Alphaproteobacteria</taxon>
        <taxon>Sphingomonadales</taxon>
        <taxon>Sphingomonadaceae</taxon>
        <taxon>Novosphingobium</taxon>
    </lineage>
</organism>
<evidence type="ECO:0000259" key="1">
    <source>
        <dbReference type="Pfam" id="PF02627"/>
    </source>
</evidence>
<feature type="domain" description="Carboxymuconolactone decarboxylase-like" evidence="1">
    <location>
        <begin position="37"/>
        <end position="98"/>
    </location>
</feature>
<proteinExistence type="predicted"/>
<dbReference type="EMBL" id="BMLK01000007">
    <property type="protein sequence ID" value="GGN48754.1"/>
    <property type="molecule type" value="Genomic_DNA"/>
</dbReference>
<dbReference type="InterPro" id="IPR029032">
    <property type="entry name" value="AhpD-like"/>
</dbReference>
<evidence type="ECO:0000313" key="3">
    <source>
        <dbReference type="Proteomes" id="UP000605099"/>
    </source>
</evidence>
<dbReference type="RefSeq" id="WP_188819400.1">
    <property type="nucleotide sequence ID" value="NZ_BMLK01000007.1"/>
</dbReference>
<dbReference type="PANTHER" id="PTHR34846:SF5">
    <property type="entry name" value="CARBOXYMUCONOLACTONE DECARBOXYLASE-LIKE DOMAIN-CONTAINING PROTEIN"/>
    <property type="match status" value="1"/>
</dbReference>
<evidence type="ECO:0000313" key="2">
    <source>
        <dbReference type="EMBL" id="GGN48754.1"/>
    </source>
</evidence>
<accession>A0ABQ2JJB7</accession>
<keyword evidence="3" id="KW-1185">Reference proteome</keyword>
<comment type="caution">
    <text evidence="2">The sequence shown here is derived from an EMBL/GenBank/DDBJ whole genome shotgun (WGS) entry which is preliminary data.</text>
</comment>
<dbReference type="Pfam" id="PF02627">
    <property type="entry name" value="CMD"/>
    <property type="match status" value="1"/>
</dbReference>
<reference evidence="3" key="1">
    <citation type="journal article" date="2019" name="Int. J. Syst. Evol. Microbiol.">
        <title>The Global Catalogue of Microorganisms (GCM) 10K type strain sequencing project: providing services to taxonomists for standard genome sequencing and annotation.</title>
        <authorList>
            <consortium name="The Broad Institute Genomics Platform"/>
            <consortium name="The Broad Institute Genome Sequencing Center for Infectious Disease"/>
            <person name="Wu L."/>
            <person name="Ma J."/>
        </authorList>
    </citation>
    <scope>NUCLEOTIDE SEQUENCE [LARGE SCALE GENOMIC DNA]</scope>
    <source>
        <strain evidence="3">CGMCC 1.6784</strain>
    </source>
</reference>